<feature type="transmembrane region" description="Helical" evidence="1">
    <location>
        <begin position="138"/>
        <end position="161"/>
    </location>
</feature>
<feature type="chain" id="PRO_5044196787" evidence="2">
    <location>
        <begin position="20"/>
        <end position="220"/>
    </location>
</feature>
<comment type="caution">
    <text evidence="3">The sequence shown here is derived from an EMBL/GenBank/DDBJ whole genome shotgun (WGS) entry which is preliminary data.</text>
</comment>
<dbReference type="Proteomes" id="UP001515480">
    <property type="component" value="Unassembled WGS sequence"/>
</dbReference>
<evidence type="ECO:0000313" key="4">
    <source>
        <dbReference type="Proteomes" id="UP001515480"/>
    </source>
</evidence>
<organism evidence="3 4">
    <name type="scientific">Prymnesium parvum</name>
    <name type="common">Toxic golden alga</name>
    <dbReference type="NCBI Taxonomy" id="97485"/>
    <lineage>
        <taxon>Eukaryota</taxon>
        <taxon>Haptista</taxon>
        <taxon>Haptophyta</taxon>
        <taxon>Prymnesiophyceae</taxon>
        <taxon>Prymnesiales</taxon>
        <taxon>Prymnesiaceae</taxon>
        <taxon>Prymnesium</taxon>
    </lineage>
</organism>
<dbReference type="AlphaFoldDB" id="A0AB34JI73"/>
<evidence type="ECO:0000313" key="3">
    <source>
        <dbReference type="EMBL" id="KAL1521254.1"/>
    </source>
</evidence>
<gene>
    <name evidence="3" type="ORF">AB1Y20_020925</name>
</gene>
<keyword evidence="2" id="KW-0732">Signal</keyword>
<evidence type="ECO:0000256" key="2">
    <source>
        <dbReference type="SAM" id="SignalP"/>
    </source>
</evidence>
<feature type="transmembrane region" description="Helical" evidence="1">
    <location>
        <begin position="81"/>
        <end position="101"/>
    </location>
</feature>
<proteinExistence type="predicted"/>
<feature type="transmembrane region" description="Helical" evidence="1">
    <location>
        <begin position="113"/>
        <end position="132"/>
    </location>
</feature>
<accession>A0AB34JI73</accession>
<keyword evidence="4" id="KW-1185">Reference proteome</keyword>
<dbReference type="EMBL" id="JBGBPQ010000007">
    <property type="protein sequence ID" value="KAL1521254.1"/>
    <property type="molecule type" value="Genomic_DNA"/>
</dbReference>
<sequence>MLALASCFLAAAFVPSSTPTLRTPAARPLVTPPVQLSVGRELVESGKALVLSTIGGGMVSAPVKASVLAASKKGITDEWEFTVVALAINLALFGVIYRCIVRSDDNDTLKFSAVAALSLCRALSSMQVYYAWTKDMWIQLLAHFGESALAFGGAACFLEFAWNRGWARRLPCSGLPPYYRRHDELLPPYNPDIPPAYFLDDPVNRYGPRDGGYGGWDRRY</sequence>
<name>A0AB34JI73_PRYPA</name>
<keyword evidence="1" id="KW-0812">Transmembrane</keyword>
<keyword evidence="1" id="KW-0472">Membrane</keyword>
<keyword evidence="1" id="KW-1133">Transmembrane helix</keyword>
<evidence type="ECO:0000256" key="1">
    <source>
        <dbReference type="SAM" id="Phobius"/>
    </source>
</evidence>
<protein>
    <submittedName>
        <fullName evidence="3">Uncharacterized protein</fullName>
    </submittedName>
</protein>
<feature type="signal peptide" evidence="2">
    <location>
        <begin position="1"/>
        <end position="19"/>
    </location>
</feature>
<reference evidence="3 4" key="1">
    <citation type="journal article" date="2024" name="Science">
        <title>Giant polyketide synthase enzymes in the biosynthesis of giant marine polyether toxins.</title>
        <authorList>
            <person name="Fallon T.R."/>
            <person name="Shende V.V."/>
            <person name="Wierzbicki I.H."/>
            <person name="Pendleton A.L."/>
            <person name="Watervoot N.F."/>
            <person name="Auber R.P."/>
            <person name="Gonzalez D.J."/>
            <person name="Wisecaver J.H."/>
            <person name="Moore B.S."/>
        </authorList>
    </citation>
    <scope>NUCLEOTIDE SEQUENCE [LARGE SCALE GENOMIC DNA]</scope>
    <source>
        <strain evidence="3 4">12B1</strain>
    </source>
</reference>